<evidence type="ECO:0000313" key="3">
    <source>
        <dbReference type="Proteomes" id="UP000311605"/>
    </source>
</evidence>
<dbReference type="SUPFAM" id="SSF141371">
    <property type="entry name" value="PilZ domain-like"/>
    <property type="match status" value="1"/>
</dbReference>
<feature type="domain" description="PilZ" evidence="1">
    <location>
        <begin position="75"/>
        <end position="150"/>
    </location>
</feature>
<accession>A0A5C4XEZ9</accession>
<sequence>MARSPVITGALPANGPCSAGRPAECEKAIPSRYQNIAPQIYPKKLGACLRGFPALAPNATGYPVEKWRANRVHERKFPRARAFLGAKILFNDHRSAFDGIVKEMSEGGAMIRTESAMSVPQNFTLQLSDGRQFECEIRWRRINAIGVEFRTD</sequence>
<dbReference type="GO" id="GO:0035438">
    <property type="term" value="F:cyclic-di-GMP binding"/>
    <property type="evidence" value="ECO:0007669"/>
    <property type="project" value="InterPro"/>
</dbReference>
<dbReference type="OrthoDB" id="7210926at2"/>
<evidence type="ECO:0000259" key="1">
    <source>
        <dbReference type="Pfam" id="PF07238"/>
    </source>
</evidence>
<protein>
    <submittedName>
        <fullName evidence="2">PilZ domain-containing protein</fullName>
    </submittedName>
</protein>
<dbReference type="AlphaFoldDB" id="A0A5C4XEZ9"/>
<dbReference type="Gene3D" id="2.40.10.220">
    <property type="entry name" value="predicted glycosyltransferase like domains"/>
    <property type="match status" value="1"/>
</dbReference>
<gene>
    <name evidence="2" type="ORF">FHP24_23220</name>
</gene>
<comment type="caution">
    <text evidence="2">The sequence shown here is derived from an EMBL/GenBank/DDBJ whole genome shotgun (WGS) entry which is preliminary data.</text>
</comment>
<reference evidence="2 3" key="1">
    <citation type="submission" date="2019-06" db="EMBL/GenBank/DDBJ databases">
        <title>The draft genome of Rhizobium smilacinae PTYR-5.</title>
        <authorList>
            <person name="Liu L."/>
            <person name="Li L."/>
            <person name="Zhang X."/>
        </authorList>
    </citation>
    <scope>NUCLEOTIDE SEQUENCE [LARGE SCALE GENOMIC DNA]</scope>
    <source>
        <strain evidence="2 3">PTYR-5</strain>
    </source>
</reference>
<evidence type="ECO:0000313" key="2">
    <source>
        <dbReference type="EMBL" id="TNM61431.1"/>
    </source>
</evidence>
<dbReference type="Proteomes" id="UP000311605">
    <property type="component" value="Unassembled WGS sequence"/>
</dbReference>
<dbReference type="InterPro" id="IPR009875">
    <property type="entry name" value="PilZ_domain"/>
</dbReference>
<keyword evidence="3" id="KW-1185">Reference proteome</keyword>
<dbReference type="EMBL" id="VDMN01000006">
    <property type="protein sequence ID" value="TNM61431.1"/>
    <property type="molecule type" value="Genomic_DNA"/>
</dbReference>
<proteinExistence type="predicted"/>
<dbReference type="Pfam" id="PF07238">
    <property type="entry name" value="PilZ"/>
    <property type="match status" value="1"/>
</dbReference>
<organism evidence="2 3">
    <name type="scientific">Aliirhizobium smilacinae</name>
    <dbReference type="NCBI Taxonomy" id="1395944"/>
    <lineage>
        <taxon>Bacteria</taxon>
        <taxon>Pseudomonadati</taxon>
        <taxon>Pseudomonadota</taxon>
        <taxon>Alphaproteobacteria</taxon>
        <taxon>Hyphomicrobiales</taxon>
        <taxon>Rhizobiaceae</taxon>
        <taxon>Aliirhizobium</taxon>
    </lineage>
</organism>
<name>A0A5C4XEZ9_9HYPH</name>